<reference evidence="1" key="1">
    <citation type="submission" date="2022-08" db="EMBL/GenBank/DDBJ databases">
        <title>Genome Sequence of Lecanicillium fungicola.</title>
        <authorList>
            <person name="Buettner E."/>
        </authorList>
    </citation>
    <scope>NUCLEOTIDE SEQUENCE</scope>
    <source>
        <strain evidence="1">Babe33</strain>
    </source>
</reference>
<proteinExistence type="predicted"/>
<keyword evidence="2" id="KW-1185">Reference proteome</keyword>
<organism evidence="1 2">
    <name type="scientific">Zarea fungicola</name>
    <dbReference type="NCBI Taxonomy" id="93591"/>
    <lineage>
        <taxon>Eukaryota</taxon>
        <taxon>Fungi</taxon>
        <taxon>Dikarya</taxon>
        <taxon>Ascomycota</taxon>
        <taxon>Pezizomycotina</taxon>
        <taxon>Sordariomycetes</taxon>
        <taxon>Hypocreomycetidae</taxon>
        <taxon>Hypocreales</taxon>
        <taxon>Cordycipitaceae</taxon>
        <taxon>Zarea</taxon>
    </lineage>
</organism>
<sequence length="107" mass="10973">MKPPTEDGGGASSDKTFSAGSHPSSPLLSQPTQANESQQVPAQEGGMPRQNLSLKGEIISVVNEDGAGWSRHTRVYGGGVCLACATSGVGGEENFYAGAVAPESMRH</sequence>
<dbReference type="EMBL" id="JANJQO010000568">
    <property type="protein sequence ID" value="KAJ2976572.1"/>
    <property type="molecule type" value="Genomic_DNA"/>
</dbReference>
<protein>
    <submittedName>
        <fullName evidence="1">Uncharacterized protein</fullName>
    </submittedName>
</protein>
<accession>A0ACC1NBC0</accession>
<comment type="caution">
    <text evidence="1">The sequence shown here is derived from an EMBL/GenBank/DDBJ whole genome shotgun (WGS) entry which is preliminary data.</text>
</comment>
<gene>
    <name evidence="1" type="ORF">NQ176_g4875</name>
</gene>
<evidence type="ECO:0000313" key="2">
    <source>
        <dbReference type="Proteomes" id="UP001143910"/>
    </source>
</evidence>
<name>A0ACC1NBC0_9HYPO</name>
<evidence type="ECO:0000313" key="1">
    <source>
        <dbReference type="EMBL" id="KAJ2976572.1"/>
    </source>
</evidence>
<dbReference type="Proteomes" id="UP001143910">
    <property type="component" value="Unassembled WGS sequence"/>
</dbReference>